<evidence type="ECO:0000313" key="5">
    <source>
        <dbReference type="Proteomes" id="UP000248749"/>
    </source>
</evidence>
<feature type="domain" description="Bacterial transcriptional activator" evidence="3">
    <location>
        <begin position="50"/>
        <end position="123"/>
    </location>
</feature>
<evidence type="ECO:0000259" key="3">
    <source>
        <dbReference type="Pfam" id="PF03704"/>
    </source>
</evidence>
<dbReference type="GO" id="GO:0006355">
    <property type="term" value="P:regulation of DNA-templated transcription"/>
    <property type="evidence" value="ECO:0007669"/>
    <property type="project" value="TreeGrafter"/>
</dbReference>
<keyword evidence="2" id="KW-0804">Transcription</keyword>
<protein>
    <recommendedName>
        <fullName evidence="3">Bacterial transcriptional activator domain-containing protein</fullName>
    </recommendedName>
</protein>
<dbReference type="RefSeq" id="WP_111134997.1">
    <property type="nucleotide sequence ID" value="NZ_POUB01000099.1"/>
</dbReference>
<dbReference type="PANTHER" id="PTHR35807:SF1">
    <property type="entry name" value="TRANSCRIPTIONAL REGULATOR REDD"/>
    <property type="match status" value="1"/>
</dbReference>
<proteinExistence type="predicted"/>
<reference evidence="4 5" key="1">
    <citation type="submission" date="2018-01" db="EMBL/GenBank/DDBJ databases">
        <title>Draft genome sequence of Salinispora sp. 13K206.</title>
        <authorList>
            <person name="Sahin N."/>
            <person name="Saygin H."/>
            <person name="Ay H."/>
        </authorList>
    </citation>
    <scope>NUCLEOTIDE SEQUENCE [LARGE SCALE GENOMIC DNA]</scope>
    <source>
        <strain evidence="4 5">13K206</strain>
    </source>
</reference>
<dbReference type="PANTHER" id="PTHR35807">
    <property type="entry name" value="TRANSCRIPTIONAL REGULATOR REDD-RELATED"/>
    <property type="match status" value="1"/>
</dbReference>
<evidence type="ECO:0000256" key="1">
    <source>
        <dbReference type="ARBA" id="ARBA00023015"/>
    </source>
</evidence>
<evidence type="ECO:0000313" key="4">
    <source>
        <dbReference type="EMBL" id="PZF97310.1"/>
    </source>
</evidence>
<dbReference type="InterPro" id="IPR011990">
    <property type="entry name" value="TPR-like_helical_dom_sf"/>
</dbReference>
<comment type="caution">
    <text evidence="4">The sequence shown here is derived from an EMBL/GenBank/DDBJ whole genome shotgun (WGS) entry which is preliminary data.</text>
</comment>
<keyword evidence="5" id="KW-1185">Reference proteome</keyword>
<organism evidence="4 5">
    <name type="scientific">Micromonospora deserti</name>
    <dbReference type="NCBI Taxonomy" id="2070366"/>
    <lineage>
        <taxon>Bacteria</taxon>
        <taxon>Bacillati</taxon>
        <taxon>Actinomycetota</taxon>
        <taxon>Actinomycetes</taxon>
        <taxon>Micromonosporales</taxon>
        <taxon>Micromonosporaceae</taxon>
        <taxon>Micromonospora</taxon>
    </lineage>
</organism>
<dbReference type="InterPro" id="IPR005158">
    <property type="entry name" value="BTAD"/>
</dbReference>
<dbReference type="InterPro" id="IPR051677">
    <property type="entry name" value="AfsR-DnrI-RedD_regulator"/>
</dbReference>
<dbReference type="AlphaFoldDB" id="A0A2W2CHE7"/>
<dbReference type="Pfam" id="PF03704">
    <property type="entry name" value="BTAD"/>
    <property type="match status" value="1"/>
</dbReference>
<sequence>MSGRSTAVRGTERATYAANLRRTFETTEAGRGILVRRRDGYLLDLRPDRVDVIRFTTELRQARDLLEAGEAEPAVGLLTRAVARWRGPMLAGVPQGPVLAARVAAANEERLLAVELLAEARIGLR</sequence>
<keyword evidence="1" id="KW-0805">Transcription regulation</keyword>
<accession>A0A2W2CHE7</accession>
<dbReference type="Gene3D" id="1.25.40.10">
    <property type="entry name" value="Tetratricopeptide repeat domain"/>
    <property type="match status" value="1"/>
</dbReference>
<name>A0A2W2CHE7_9ACTN</name>
<dbReference type="GO" id="GO:0003677">
    <property type="term" value="F:DNA binding"/>
    <property type="evidence" value="ECO:0007669"/>
    <property type="project" value="TreeGrafter"/>
</dbReference>
<dbReference type="Proteomes" id="UP000248749">
    <property type="component" value="Unassembled WGS sequence"/>
</dbReference>
<evidence type="ECO:0000256" key="2">
    <source>
        <dbReference type="ARBA" id="ARBA00023163"/>
    </source>
</evidence>
<dbReference type="SUPFAM" id="SSF48452">
    <property type="entry name" value="TPR-like"/>
    <property type="match status" value="1"/>
</dbReference>
<dbReference type="EMBL" id="POUB01000099">
    <property type="protein sequence ID" value="PZF97310.1"/>
    <property type="molecule type" value="Genomic_DNA"/>
</dbReference>
<gene>
    <name evidence="4" type="ORF">C1I99_15860</name>
</gene>